<keyword evidence="1" id="KW-0175">Coiled coil</keyword>
<sequence length="207" mass="22852">MESPGRRASPAMPAYLRDLRSLRVAVFHPDDADGQSLVQQLDRIGCRTQVHWPPPPAPAEGMDVVFLAVRPDLVHQDYPWAKGEQAPTVIAVVNYENPTIVEAVLRLGARAVLPAPVRSFGLLSALVLARQVNGEMRHLQRTLRKLETRLEGQRQIAKAAAILMRGRGISESQAYELIRTQAMAKRVSTVDIATSLIHASEMLDLGR</sequence>
<dbReference type="SUPFAM" id="SSF52172">
    <property type="entry name" value="CheY-like"/>
    <property type="match status" value="1"/>
</dbReference>
<protein>
    <submittedName>
        <fullName evidence="3">ANTAR domain-containing protein</fullName>
    </submittedName>
</protein>
<dbReference type="Proteomes" id="UP000290849">
    <property type="component" value="Unassembled WGS sequence"/>
</dbReference>
<dbReference type="AlphaFoldDB" id="A0A4Q1HRX7"/>
<dbReference type="OrthoDB" id="8720242at2"/>
<proteinExistence type="predicted"/>
<dbReference type="InterPro" id="IPR011006">
    <property type="entry name" value="CheY-like_superfamily"/>
</dbReference>
<dbReference type="InterPro" id="IPR005561">
    <property type="entry name" value="ANTAR"/>
</dbReference>
<dbReference type="Pfam" id="PF21332">
    <property type="entry name" value="AmiR_N"/>
    <property type="match status" value="1"/>
</dbReference>
<dbReference type="EMBL" id="PYAL01000001">
    <property type="protein sequence ID" value="RXN93126.1"/>
    <property type="molecule type" value="Genomic_DNA"/>
</dbReference>
<evidence type="ECO:0000259" key="2">
    <source>
        <dbReference type="PROSITE" id="PS50921"/>
    </source>
</evidence>
<name>A0A4Q1HRX7_9BURK</name>
<dbReference type="PROSITE" id="PS50921">
    <property type="entry name" value="ANTAR"/>
    <property type="match status" value="1"/>
</dbReference>
<dbReference type="Gene3D" id="3.40.50.2300">
    <property type="match status" value="1"/>
</dbReference>
<accession>A0A4Q1HRX7</accession>
<feature type="coiled-coil region" evidence="1">
    <location>
        <begin position="129"/>
        <end position="156"/>
    </location>
</feature>
<dbReference type="SMART" id="SM01012">
    <property type="entry name" value="ANTAR"/>
    <property type="match status" value="1"/>
</dbReference>
<feature type="domain" description="ANTAR" evidence="2">
    <location>
        <begin position="136"/>
        <end position="197"/>
    </location>
</feature>
<evidence type="ECO:0000313" key="3">
    <source>
        <dbReference type="EMBL" id="RXN93126.1"/>
    </source>
</evidence>
<dbReference type="InterPro" id="IPR008327">
    <property type="entry name" value="Sig_transdc_resp-reg_antiterm"/>
</dbReference>
<organism evidence="3 4">
    <name type="scientific">Achromobacter aloeverae</name>
    <dbReference type="NCBI Taxonomy" id="1750518"/>
    <lineage>
        <taxon>Bacteria</taxon>
        <taxon>Pseudomonadati</taxon>
        <taxon>Pseudomonadota</taxon>
        <taxon>Betaproteobacteria</taxon>
        <taxon>Burkholderiales</taxon>
        <taxon>Alcaligenaceae</taxon>
        <taxon>Achromobacter</taxon>
    </lineage>
</organism>
<dbReference type="RefSeq" id="WP_129149085.1">
    <property type="nucleotide sequence ID" value="NZ_JBHSDO010000006.1"/>
</dbReference>
<reference evidence="3 4" key="1">
    <citation type="journal article" date="2017" name="Int. J. Syst. Evol. Microbiol.">
        <title>Achromobacter aloeverae sp. nov., isolated from the root of Aloe vera (L.) Burm.f.</title>
        <authorList>
            <person name="Kuncharoen N."/>
            <person name="Muramatsu Y."/>
            <person name="Shibata C."/>
            <person name="Kamakura Y."/>
            <person name="Nakagawa Y."/>
            <person name="Tanasupawat S."/>
        </authorList>
    </citation>
    <scope>NUCLEOTIDE SEQUENCE [LARGE SCALE GENOMIC DNA]</scope>
    <source>
        <strain evidence="3 4">AVA-1</strain>
    </source>
</reference>
<evidence type="ECO:0000256" key="1">
    <source>
        <dbReference type="SAM" id="Coils"/>
    </source>
</evidence>
<dbReference type="GO" id="GO:0003723">
    <property type="term" value="F:RNA binding"/>
    <property type="evidence" value="ECO:0007669"/>
    <property type="project" value="InterPro"/>
</dbReference>
<gene>
    <name evidence="3" type="ORF">C7R54_05285</name>
</gene>
<dbReference type="Gene3D" id="1.10.10.10">
    <property type="entry name" value="Winged helix-like DNA-binding domain superfamily/Winged helix DNA-binding domain"/>
    <property type="match status" value="1"/>
</dbReference>
<comment type="caution">
    <text evidence="3">The sequence shown here is derived from an EMBL/GenBank/DDBJ whole genome shotgun (WGS) entry which is preliminary data.</text>
</comment>
<dbReference type="InterPro" id="IPR036388">
    <property type="entry name" value="WH-like_DNA-bd_sf"/>
</dbReference>
<evidence type="ECO:0000313" key="4">
    <source>
        <dbReference type="Proteomes" id="UP000290849"/>
    </source>
</evidence>
<dbReference type="Pfam" id="PF03861">
    <property type="entry name" value="ANTAR"/>
    <property type="match status" value="1"/>
</dbReference>
<keyword evidence="4" id="KW-1185">Reference proteome</keyword>
<dbReference type="InterPro" id="IPR049021">
    <property type="entry name" value="AmiR_N"/>
</dbReference>
<dbReference type="PIRSF" id="PIRSF036382">
    <property type="entry name" value="RR_antiterm"/>
    <property type="match status" value="1"/>
</dbReference>